<accession>A0A9J6FC23</accession>
<protein>
    <submittedName>
        <fullName evidence="1">Uncharacterized protein</fullName>
    </submittedName>
</protein>
<gene>
    <name evidence="1" type="ORF">HPB48_016305</name>
</gene>
<dbReference type="AlphaFoldDB" id="A0A9J6FC23"/>
<sequence>MNEGRMLTPTLKSDTNNSEVAALKMKFQEMHQRLATVVRIHKDFWSHNDIIKAVIPDLSITSLLRRLHVKVLDVVEVISQEAACIILRLAMPEVSRKVIFIPIMPAAERIRVRKSVAETDADNVAAGSNDVWKFNAIQKYEDRAQTL</sequence>
<evidence type="ECO:0000313" key="2">
    <source>
        <dbReference type="Proteomes" id="UP000821853"/>
    </source>
</evidence>
<dbReference type="Proteomes" id="UP000821853">
    <property type="component" value="Chromosome 1"/>
</dbReference>
<dbReference type="OrthoDB" id="6141723at2759"/>
<proteinExistence type="predicted"/>
<keyword evidence="2" id="KW-1185">Reference proteome</keyword>
<name>A0A9J6FC23_HAELO</name>
<dbReference type="VEuPathDB" id="VectorBase:HLOH_059485"/>
<organism evidence="1 2">
    <name type="scientific">Haemaphysalis longicornis</name>
    <name type="common">Bush tick</name>
    <dbReference type="NCBI Taxonomy" id="44386"/>
    <lineage>
        <taxon>Eukaryota</taxon>
        <taxon>Metazoa</taxon>
        <taxon>Ecdysozoa</taxon>
        <taxon>Arthropoda</taxon>
        <taxon>Chelicerata</taxon>
        <taxon>Arachnida</taxon>
        <taxon>Acari</taxon>
        <taxon>Parasitiformes</taxon>
        <taxon>Ixodida</taxon>
        <taxon>Ixodoidea</taxon>
        <taxon>Ixodidae</taxon>
        <taxon>Haemaphysalinae</taxon>
        <taxon>Haemaphysalis</taxon>
    </lineage>
</organism>
<reference evidence="1 2" key="1">
    <citation type="journal article" date="2020" name="Cell">
        <title>Large-Scale Comparative Analyses of Tick Genomes Elucidate Their Genetic Diversity and Vector Capacities.</title>
        <authorList>
            <consortium name="Tick Genome and Microbiome Consortium (TIGMIC)"/>
            <person name="Jia N."/>
            <person name="Wang J."/>
            <person name="Shi W."/>
            <person name="Du L."/>
            <person name="Sun Y."/>
            <person name="Zhan W."/>
            <person name="Jiang J.F."/>
            <person name="Wang Q."/>
            <person name="Zhang B."/>
            <person name="Ji P."/>
            <person name="Bell-Sakyi L."/>
            <person name="Cui X.M."/>
            <person name="Yuan T.T."/>
            <person name="Jiang B.G."/>
            <person name="Yang W.F."/>
            <person name="Lam T.T."/>
            <person name="Chang Q.C."/>
            <person name="Ding S.J."/>
            <person name="Wang X.J."/>
            <person name="Zhu J.G."/>
            <person name="Ruan X.D."/>
            <person name="Zhao L."/>
            <person name="Wei J.T."/>
            <person name="Ye R.Z."/>
            <person name="Que T.C."/>
            <person name="Du C.H."/>
            <person name="Zhou Y.H."/>
            <person name="Cheng J.X."/>
            <person name="Dai P.F."/>
            <person name="Guo W.B."/>
            <person name="Han X.H."/>
            <person name="Huang E.J."/>
            <person name="Li L.F."/>
            <person name="Wei W."/>
            <person name="Gao Y.C."/>
            <person name="Liu J.Z."/>
            <person name="Shao H.Z."/>
            <person name="Wang X."/>
            <person name="Wang C.C."/>
            <person name="Yang T.C."/>
            <person name="Huo Q.B."/>
            <person name="Li W."/>
            <person name="Chen H.Y."/>
            <person name="Chen S.E."/>
            <person name="Zhou L.G."/>
            <person name="Ni X.B."/>
            <person name="Tian J.H."/>
            <person name="Sheng Y."/>
            <person name="Liu T."/>
            <person name="Pan Y.S."/>
            <person name="Xia L.Y."/>
            <person name="Li J."/>
            <person name="Zhao F."/>
            <person name="Cao W.C."/>
        </authorList>
    </citation>
    <scope>NUCLEOTIDE SEQUENCE [LARGE SCALE GENOMIC DNA]</scope>
    <source>
        <strain evidence="1">HaeL-2018</strain>
    </source>
</reference>
<evidence type="ECO:0000313" key="1">
    <source>
        <dbReference type="EMBL" id="KAH9360136.1"/>
    </source>
</evidence>
<dbReference type="EMBL" id="JABSTR010000001">
    <property type="protein sequence ID" value="KAH9360136.1"/>
    <property type="molecule type" value="Genomic_DNA"/>
</dbReference>
<comment type="caution">
    <text evidence="1">The sequence shown here is derived from an EMBL/GenBank/DDBJ whole genome shotgun (WGS) entry which is preliminary data.</text>
</comment>